<feature type="chain" id="PRO_5001991936" evidence="1">
    <location>
        <begin position="19"/>
        <end position="174"/>
    </location>
</feature>
<name>A0A0A1US74_9HYPO</name>
<keyword evidence="1" id="KW-0732">Signal</keyword>
<dbReference type="OrthoDB" id="2368484at2759"/>
<dbReference type="Proteomes" id="UP000030151">
    <property type="component" value="Unassembled WGS sequence"/>
</dbReference>
<proteinExistence type="predicted"/>
<evidence type="ECO:0000313" key="2">
    <source>
        <dbReference type="EMBL" id="EXU98490.1"/>
    </source>
</evidence>
<feature type="signal peptide" evidence="1">
    <location>
        <begin position="1"/>
        <end position="18"/>
    </location>
</feature>
<protein>
    <submittedName>
        <fullName evidence="2">Uncharacterized protein</fullName>
    </submittedName>
</protein>
<evidence type="ECO:0000256" key="1">
    <source>
        <dbReference type="SAM" id="SignalP"/>
    </source>
</evidence>
<dbReference type="EMBL" id="JELW01000026">
    <property type="protein sequence ID" value="EXU98490.1"/>
    <property type="molecule type" value="Genomic_DNA"/>
</dbReference>
<gene>
    <name evidence="2" type="ORF">X797_008438</name>
</gene>
<accession>A0A0A1US74</accession>
<reference evidence="2" key="1">
    <citation type="submission" date="2014-02" db="EMBL/GenBank/DDBJ databases">
        <title>The genome sequence of the entomopathogenic fungus Metarhizium robertsii ARSEF 2575.</title>
        <authorList>
            <person name="Giuliano Garisto Donzelli B."/>
            <person name="Roe B.A."/>
            <person name="Macmil S.L."/>
            <person name="Krasnoff S.B."/>
            <person name="Gibson D.M."/>
        </authorList>
    </citation>
    <scope>NUCLEOTIDE SEQUENCE [LARGE SCALE GENOMIC DNA]</scope>
    <source>
        <strain evidence="2">ARSEF 2575</strain>
    </source>
</reference>
<sequence length="174" mass="19551">MLAKIFIAVLASATAVLGAPYKYGHDQAIISVPVPEHETTQSDNRPVTNVFTAPNELAPPHEQPYWPAASNPRKYEEIEGWILFTEQKLQARIHGNTFWNVKGKLDDKFPIGSFKFEPVTFTLRRPEDYNGRFTGHAGRGEIVLRWEKSGATIAGRSPIGDFFLKGESYIDYSP</sequence>
<dbReference type="eggNOG" id="ENOG502T4NS">
    <property type="taxonomic scope" value="Eukaryota"/>
</dbReference>
<dbReference type="AlphaFoldDB" id="A0A0A1US74"/>
<comment type="caution">
    <text evidence="2">The sequence shown here is derived from an EMBL/GenBank/DDBJ whole genome shotgun (WGS) entry which is preliminary data.</text>
</comment>
<dbReference type="HOGENOM" id="CLU_1540428_0_0_1"/>
<organism evidence="2">
    <name type="scientific">Metarhizium robertsii</name>
    <dbReference type="NCBI Taxonomy" id="568076"/>
    <lineage>
        <taxon>Eukaryota</taxon>
        <taxon>Fungi</taxon>
        <taxon>Dikarya</taxon>
        <taxon>Ascomycota</taxon>
        <taxon>Pezizomycotina</taxon>
        <taxon>Sordariomycetes</taxon>
        <taxon>Hypocreomycetidae</taxon>
        <taxon>Hypocreales</taxon>
        <taxon>Clavicipitaceae</taxon>
        <taxon>Metarhizium</taxon>
    </lineage>
</organism>